<dbReference type="NCBIfam" id="NF006914">
    <property type="entry name" value="PRK09404.1"/>
    <property type="match status" value="1"/>
</dbReference>
<dbReference type="InterPro" id="IPR031717">
    <property type="entry name" value="ODO-1/KGD_C"/>
</dbReference>
<dbReference type="InterPro" id="IPR042179">
    <property type="entry name" value="KGD_C_sf"/>
</dbReference>
<dbReference type="Gene3D" id="1.10.287.1150">
    <property type="entry name" value="TPP helical domain"/>
    <property type="match status" value="1"/>
</dbReference>
<evidence type="ECO:0000256" key="6">
    <source>
        <dbReference type="ARBA" id="ARBA00023052"/>
    </source>
</evidence>
<name>A0A7K1S7C5_9BACT</name>
<evidence type="ECO:0000313" key="10">
    <source>
        <dbReference type="Proteomes" id="UP000436006"/>
    </source>
</evidence>
<dbReference type="InterPro" id="IPR011603">
    <property type="entry name" value="2oxoglutarate_DH_E1"/>
</dbReference>
<dbReference type="Pfam" id="PF16870">
    <property type="entry name" value="OxoGdeHyase_C"/>
    <property type="match status" value="1"/>
</dbReference>
<keyword evidence="6" id="KW-0786">Thiamine pyrophosphate</keyword>
<sequence length="930" mass="104632">MDQYSYIANSDAAYVDQLYQAYKQDQQSVDESWQQFFKGFEFSLTYGEKANGNGGPEKPAGATPNGVSANGNGQATASKPTDAIHAEKEVSVASLIKAYRSRGHLLAKTNPLKARKDRQPRIDLPDYALTDADLDTVFDSGKLLGIGPATLRVIMESLRKIYAGEIGFEYMYIRELDVKNWLRNKIEKEALVFSPSLDEKKRILEKLNEATVFENFLATKYLGQKRFSLEGGEVTIPALDTIINQASDMGVEEVMIGMAHRGRLNVLANILGKSYESIFDGFEGNVPEEVHGDGDVKYHLGYSSLTETKSGKQISVKLAPNPSHLEAVNPVVEGFVRAQADEEYKGDFTKIMPILIHGDAAVAGQGIVYEVTQMAKLAGYETGGTVHFVINNQIGFTTDFEDARSSIYCSDIAKIVDAPVFHVNGDDPEAVIFCAKLAVEFREKFKRDVFIDMVCYRRYGHNESDEPKFTQPTMYNLIDKHANPREIYKDLLIKRGDVDAELAQRMDTEFKKQLQDRLDRVKQKEEIPYKPLRLDRDWAELRFSEPVDFEKSPETGISSETLETIGQALVKLPEGFKPLKQIDKLLKDRQTMLTDTKIVNWGTAELLAYGSILLEGKPVRLSGQDVQRGTFSHRHAVLHDAETNATYSSLDFIKEGQPKFQAYNSLLSEYGVLGFEYGYAMATPNALVIWEAQFGDFSNGAQLIIDQFIAAAESKWGIQNGVVMLLPHGYEGQGPEHSNARPERYLQLYAEYNMTVANITTPANLFHIMRRQLAWPFRKPLAIMSPKSLLRHPKCVSPIEDLTKGAFQEIIDDSYAQAKKVKRVLLCTGKVYYDLLEKQQTDQRDDVAIVRLEQIAPLPKKQLDAILGQYKKAEVFWVQEEPENMGYWSYLLRIGINLPIISREAASSPATGYAKIHTKEQADIVRRAFE</sequence>
<comment type="cofactor">
    <cofactor evidence="1">
        <name>thiamine diphosphate</name>
        <dbReference type="ChEBI" id="CHEBI:58937"/>
    </cofactor>
</comment>
<dbReference type="Gene3D" id="3.40.50.970">
    <property type="match status" value="1"/>
</dbReference>
<keyword evidence="5 9" id="KW-0560">Oxidoreductase</keyword>
<reference evidence="9 10" key="1">
    <citation type="submission" date="2019-12" db="EMBL/GenBank/DDBJ databases">
        <title>Spirosoma sp. HMF4905 genome sequencing and assembly.</title>
        <authorList>
            <person name="Kang H."/>
            <person name="Cha I."/>
            <person name="Kim H."/>
            <person name="Joh K."/>
        </authorList>
    </citation>
    <scope>NUCLEOTIDE SEQUENCE [LARGE SCALE GENOMIC DNA]</scope>
    <source>
        <strain evidence="9 10">HMF4905</strain>
    </source>
</reference>
<evidence type="ECO:0000256" key="2">
    <source>
        <dbReference type="ARBA" id="ARBA00003906"/>
    </source>
</evidence>
<dbReference type="Pfam" id="PF00676">
    <property type="entry name" value="E1_dh"/>
    <property type="match status" value="1"/>
</dbReference>
<dbReference type="RefSeq" id="WP_157583887.1">
    <property type="nucleotide sequence ID" value="NZ_WPIN01000002.1"/>
</dbReference>
<feature type="region of interest" description="Disordered" evidence="7">
    <location>
        <begin position="48"/>
        <end position="81"/>
    </location>
</feature>
<dbReference type="InterPro" id="IPR001017">
    <property type="entry name" value="DH_E1"/>
</dbReference>
<dbReference type="GO" id="GO:0005829">
    <property type="term" value="C:cytosol"/>
    <property type="evidence" value="ECO:0007669"/>
    <property type="project" value="TreeGrafter"/>
</dbReference>
<dbReference type="GO" id="GO:0004591">
    <property type="term" value="F:oxoglutarate dehydrogenase (succinyl-transferring) activity"/>
    <property type="evidence" value="ECO:0007669"/>
    <property type="project" value="UniProtKB-EC"/>
</dbReference>
<dbReference type="InterPro" id="IPR005475">
    <property type="entry name" value="Transketolase-like_Pyr-bd"/>
</dbReference>
<dbReference type="GO" id="GO:0006099">
    <property type="term" value="P:tricarboxylic acid cycle"/>
    <property type="evidence" value="ECO:0007669"/>
    <property type="project" value="TreeGrafter"/>
</dbReference>
<comment type="similarity">
    <text evidence="3">Belongs to the alpha-ketoglutarate dehydrogenase family.</text>
</comment>
<dbReference type="CDD" id="cd02016">
    <property type="entry name" value="TPP_E1_OGDC_like"/>
    <property type="match status" value="1"/>
</dbReference>
<dbReference type="Gene3D" id="3.40.50.11610">
    <property type="entry name" value="Multifunctional 2-oxoglutarate metabolism enzyme, C-terminal domain"/>
    <property type="match status" value="1"/>
</dbReference>
<dbReference type="Gene3D" id="3.40.50.12470">
    <property type="match status" value="1"/>
</dbReference>
<protein>
    <recommendedName>
        <fullName evidence="4">oxoglutarate dehydrogenase (succinyl-transferring)</fullName>
        <ecNumber evidence="4">1.2.4.2</ecNumber>
    </recommendedName>
</protein>
<evidence type="ECO:0000259" key="8">
    <source>
        <dbReference type="SMART" id="SM00861"/>
    </source>
</evidence>
<dbReference type="PIRSF" id="PIRSF000157">
    <property type="entry name" value="Oxoglu_dh_E1"/>
    <property type="match status" value="1"/>
</dbReference>
<dbReference type="Pfam" id="PF02779">
    <property type="entry name" value="Transket_pyr"/>
    <property type="match status" value="1"/>
</dbReference>
<dbReference type="NCBIfam" id="TIGR00239">
    <property type="entry name" value="2oxo_dh_E1"/>
    <property type="match status" value="1"/>
</dbReference>
<keyword evidence="10" id="KW-1185">Reference proteome</keyword>
<evidence type="ECO:0000256" key="7">
    <source>
        <dbReference type="SAM" id="MobiDB-lite"/>
    </source>
</evidence>
<dbReference type="Proteomes" id="UP000436006">
    <property type="component" value="Unassembled WGS sequence"/>
</dbReference>
<comment type="caution">
    <text evidence="9">The sequence shown here is derived from an EMBL/GenBank/DDBJ whole genome shotgun (WGS) entry which is preliminary data.</text>
</comment>
<dbReference type="EC" id="1.2.4.2" evidence="4"/>
<dbReference type="AlphaFoldDB" id="A0A7K1S7C5"/>
<dbReference type="SMART" id="SM00861">
    <property type="entry name" value="Transket_pyr"/>
    <property type="match status" value="1"/>
</dbReference>
<evidence type="ECO:0000256" key="5">
    <source>
        <dbReference type="ARBA" id="ARBA00023002"/>
    </source>
</evidence>
<feature type="compositionally biased region" description="Polar residues" evidence="7">
    <location>
        <begin position="65"/>
        <end position="79"/>
    </location>
</feature>
<dbReference type="NCBIfam" id="NF008907">
    <property type="entry name" value="PRK12270.1"/>
    <property type="match status" value="1"/>
</dbReference>
<dbReference type="InterPro" id="IPR032106">
    <property type="entry name" value="2-oxogl_dehyd_N"/>
</dbReference>
<dbReference type="PANTHER" id="PTHR23152:SF4">
    <property type="entry name" value="2-OXOADIPATE DEHYDROGENASE COMPLEX COMPONENT E1"/>
    <property type="match status" value="1"/>
</dbReference>
<evidence type="ECO:0000313" key="9">
    <source>
        <dbReference type="EMBL" id="MVM29650.1"/>
    </source>
</evidence>
<dbReference type="SUPFAM" id="SSF52518">
    <property type="entry name" value="Thiamin diphosphate-binding fold (THDP-binding)"/>
    <property type="match status" value="2"/>
</dbReference>
<evidence type="ECO:0000256" key="1">
    <source>
        <dbReference type="ARBA" id="ARBA00001964"/>
    </source>
</evidence>
<evidence type="ECO:0000256" key="3">
    <source>
        <dbReference type="ARBA" id="ARBA00006936"/>
    </source>
</evidence>
<dbReference type="InterPro" id="IPR029061">
    <property type="entry name" value="THDP-binding"/>
</dbReference>
<gene>
    <name evidence="9" type="ORF">GO755_06375</name>
</gene>
<dbReference type="GO" id="GO:0030976">
    <property type="term" value="F:thiamine pyrophosphate binding"/>
    <property type="evidence" value="ECO:0007669"/>
    <property type="project" value="InterPro"/>
</dbReference>
<proteinExistence type="inferred from homology"/>
<comment type="function">
    <text evidence="2">E1 component of the 2-oxoglutarate dehydrogenase (OGDH) complex which catalyzes the decarboxylation of 2-oxoglutarate, the first step in the conversion of 2-oxoglutarate to succinyl-CoA and CO(2).</text>
</comment>
<organism evidence="9 10">
    <name type="scientific">Spirosoma arboris</name>
    <dbReference type="NCBI Taxonomy" id="2682092"/>
    <lineage>
        <taxon>Bacteria</taxon>
        <taxon>Pseudomonadati</taxon>
        <taxon>Bacteroidota</taxon>
        <taxon>Cytophagia</taxon>
        <taxon>Cytophagales</taxon>
        <taxon>Cytophagaceae</taxon>
        <taxon>Spirosoma</taxon>
    </lineage>
</organism>
<dbReference type="Pfam" id="PF16078">
    <property type="entry name" value="2-oxogl_dehyd_N"/>
    <property type="match status" value="1"/>
</dbReference>
<dbReference type="EMBL" id="WPIN01000002">
    <property type="protein sequence ID" value="MVM29650.1"/>
    <property type="molecule type" value="Genomic_DNA"/>
</dbReference>
<dbReference type="GO" id="GO:0045252">
    <property type="term" value="C:oxoglutarate dehydrogenase complex"/>
    <property type="evidence" value="ECO:0007669"/>
    <property type="project" value="TreeGrafter"/>
</dbReference>
<feature type="domain" description="Transketolase-like pyrimidine-binding" evidence="8">
    <location>
        <begin position="599"/>
        <end position="792"/>
    </location>
</feature>
<accession>A0A7K1S7C5</accession>
<dbReference type="PANTHER" id="PTHR23152">
    <property type="entry name" value="2-OXOGLUTARATE DEHYDROGENASE"/>
    <property type="match status" value="1"/>
</dbReference>
<evidence type="ECO:0000256" key="4">
    <source>
        <dbReference type="ARBA" id="ARBA00012280"/>
    </source>
</evidence>